<dbReference type="EMBL" id="CP007129">
    <property type="protein sequence ID" value="AHG92509.1"/>
    <property type="molecule type" value="Genomic_DNA"/>
</dbReference>
<dbReference type="Proteomes" id="UP000019151">
    <property type="component" value="Plasmid 1"/>
</dbReference>
<organism evidence="1 2">
    <name type="scientific">Gemmatirosa kalamazoonensis</name>
    <dbReference type="NCBI Taxonomy" id="861299"/>
    <lineage>
        <taxon>Bacteria</taxon>
        <taxon>Pseudomonadati</taxon>
        <taxon>Gemmatimonadota</taxon>
        <taxon>Gemmatimonadia</taxon>
        <taxon>Gemmatimonadales</taxon>
        <taxon>Gemmatimonadaceae</taxon>
        <taxon>Gemmatirosa</taxon>
    </lineage>
</organism>
<geneLocation type="plasmid" evidence="1 2">
    <name>1</name>
</geneLocation>
<keyword evidence="2" id="KW-1185">Reference proteome</keyword>
<gene>
    <name evidence="1" type="ORF">J421_4974</name>
</gene>
<dbReference type="InParanoid" id="W0RNA1"/>
<sequence length="260" mass="28135">MTQMWTVRGTLAVDETWTTCGEDGALVVRRRPLAGVRVEVRGFPDDRACRSPFGSAVTDSAGRFRVRAVRPTWSQELDVRARFADALVVVGVGGGFGARELAPWRELVAEAPATGPVVELGTLVFGHGEPGARGRHADEAAAWYVARTALAFLRARGEATPITPLVLASPVKPSRDAVLHDVVRWWLHGHADPDVPAGLVVSSVQRALWPTQERVTRLTAAAELPCTRGDDCVGGPVPHTEEECLAMEARWNAGRRRRTG</sequence>
<protein>
    <submittedName>
        <fullName evidence="1">Uncharacterized protein</fullName>
    </submittedName>
</protein>
<name>W0RNA1_9BACT</name>
<evidence type="ECO:0000313" key="2">
    <source>
        <dbReference type="Proteomes" id="UP000019151"/>
    </source>
</evidence>
<dbReference type="AlphaFoldDB" id="W0RNA1"/>
<dbReference type="KEGG" id="gba:J421_4974"/>
<proteinExistence type="predicted"/>
<dbReference type="RefSeq" id="WP_025413848.1">
    <property type="nucleotide sequence ID" value="NZ_CP007129.1"/>
</dbReference>
<accession>W0RNA1</accession>
<evidence type="ECO:0000313" key="1">
    <source>
        <dbReference type="EMBL" id="AHG92509.1"/>
    </source>
</evidence>
<reference evidence="1 2" key="1">
    <citation type="journal article" date="2014" name="Genome Announc.">
        <title>Genome Sequence and Methylome of Soil Bacterium Gemmatirosa kalamazoonensis KBS708T, a Member of the Rarely Cultivated Gemmatimonadetes Phylum.</title>
        <authorList>
            <person name="Debruyn J.M."/>
            <person name="Radosevich M."/>
            <person name="Wommack K.E."/>
            <person name="Polson S.W."/>
            <person name="Hauser L.J."/>
            <person name="Fawaz M.N."/>
            <person name="Korlach J."/>
            <person name="Tsai Y.C."/>
        </authorList>
    </citation>
    <scope>NUCLEOTIDE SEQUENCE [LARGE SCALE GENOMIC DNA]</scope>
    <source>
        <strain evidence="1 2">KBS708</strain>
        <plasmid evidence="2">Plasmid 1</plasmid>
    </source>
</reference>
<dbReference type="HOGENOM" id="CLU_1068562_0_0_0"/>
<keyword evidence="1" id="KW-0614">Plasmid</keyword>